<organism evidence="10 11">
    <name type="scientific">Leptolyngbya subtilissima DQ-A4</name>
    <dbReference type="NCBI Taxonomy" id="2933933"/>
    <lineage>
        <taxon>Bacteria</taxon>
        <taxon>Bacillati</taxon>
        <taxon>Cyanobacteriota</taxon>
        <taxon>Cyanophyceae</taxon>
        <taxon>Leptolyngbyales</taxon>
        <taxon>Leptolyngbyaceae</taxon>
        <taxon>Leptolyngbya group</taxon>
        <taxon>Leptolyngbya</taxon>
    </lineage>
</organism>
<evidence type="ECO:0000256" key="8">
    <source>
        <dbReference type="RuleBase" id="RU361157"/>
    </source>
</evidence>
<evidence type="ECO:0000256" key="2">
    <source>
        <dbReference type="ARBA" id="ARBA00007783"/>
    </source>
</evidence>
<comment type="similarity">
    <text evidence="2 8">Belongs to the ABC-2 integral membrane protein family.</text>
</comment>
<keyword evidence="3 8" id="KW-0813">Transport</keyword>
<feature type="transmembrane region" description="Helical" evidence="8">
    <location>
        <begin position="174"/>
        <end position="197"/>
    </location>
</feature>
<gene>
    <name evidence="10" type="ORF">NC992_02180</name>
</gene>
<dbReference type="RefSeq" id="WP_313887181.1">
    <property type="nucleotide sequence ID" value="NZ_JAMPKX010000001.1"/>
</dbReference>
<feature type="transmembrane region" description="Helical" evidence="8">
    <location>
        <begin position="204"/>
        <end position="224"/>
    </location>
</feature>
<dbReference type="InterPro" id="IPR047817">
    <property type="entry name" value="ABC2_TM_bact-type"/>
</dbReference>
<evidence type="ECO:0000313" key="11">
    <source>
        <dbReference type="Proteomes" id="UP001482513"/>
    </source>
</evidence>
<evidence type="ECO:0000256" key="7">
    <source>
        <dbReference type="ARBA" id="ARBA00023136"/>
    </source>
</evidence>
<dbReference type="PROSITE" id="PS51012">
    <property type="entry name" value="ABC_TM2"/>
    <property type="match status" value="1"/>
</dbReference>
<evidence type="ECO:0000259" key="9">
    <source>
        <dbReference type="PROSITE" id="PS51012"/>
    </source>
</evidence>
<proteinExistence type="inferred from homology"/>
<protein>
    <recommendedName>
        <fullName evidence="8">Transport permease protein</fullName>
    </recommendedName>
</protein>
<feature type="domain" description="ABC transmembrane type-2" evidence="9">
    <location>
        <begin position="52"/>
        <end position="281"/>
    </location>
</feature>
<dbReference type="Pfam" id="PF01061">
    <property type="entry name" value="ABC2_membrane"/>
    <property type="match status" value="1"/>
</dbReference>
<keyword evidence="6 8" id="KW-1133">Transmembrane helix</keyword>
<dbReference type="EMBL" id="JAMPKX010000001">
    <property type="protein sequence ID" value="MEP0945670.1"/>
    <property type="molecule type" value="Genomic_DNA"/>
</dbReference>
<keyword evidence="4 8" id="KW-1003">Cell membrane</keyword>
<comment type="subcellular location">
    <subcellularLocation>
        <location evidence="1 8">Cell membrane</location>
        <topology evidence="1 8">Multi-pass membrane protein</topology>
    </subcellularLocation>
</comment>
<feature type="transmembrane region" description="Helical" evidence="8">
    <location>
        <begin position="132"/>
        <end position="162"/>
    </location>
</feature>
<evidence type="ECO:0000256" key="5">
    <source>
        <dbReference type="ARBA" id="ARBA00022692"/>
    </source>
</evidence>
<dbReference type="Proteomes" id="UP001482513">
    <property type="component" value="Unassembled WGS sequence"/>
</dbReference>
<accession>A0ABV0JYR5</accession>
<comment type="caution">
    <text evidence="10">The sequence shown here is derived from an EMBL/GenBank/DDBJ whole genome shotgun (WGS) entry which is preliminary data.</text>
</comment>
<dbReference type="InterPro" id="IPR013525">
    <property type="entry name" value="ABC2_TM"/>
</dbReference>
<name>A0ABV0JYR5_9CYAN</name>
<dbReference type="PANTHER" id="PTHR30413">
    <property type="entry name" value="INNER MEMBRANE TRANSPORT PERMEASE"/>
    <property type="match status" value="1"/>
</dbReference>
<feature type="transmembrane region" description="Helical" evidence="8">
    <location>
        <begin position="65"/>
        <end position="85"/>
    </location>
</feature>
<keyword evidence="11" id="KW-1185">Reference proteome</keyword>
<sequence length="289" mass="32470">MAIVLTPLKALWRKKTLIKRWLPLDDAQWAKLNLLKTLVQRDLEARYKGSILGKLWPLLHQVSQLLIYTYVFGVVLQLRLSLAGLPEDNSFIFGLWLFAGLLPWLAFSGGLSQAATSVITQSNLVKKVVFPLTLLPLVPILSSFIESTFGLMALITFVVLATQKLHPTLLLLPLVWLPQLCLTAGLGFLTAGLSVFLRDIPQTLGVILNLWFYATPLIYPANMIPQPFQSWVFWLNPMAAIGELYRDMILTGTVTHWSEWAVATIVSLLILLGGFWCYRKLRPAFADVL</sequence>
<keyword evidence="5 8" id="KW-0812">Transmembrane</keyword>
<evidence type="ECO:0000256" key="3">
    <source>
        <dbReference type="ARBA" id="ARBA00022448"/>
    </source>
</evidence>
<keyword evidence="7 8" id="KW-0472">Membrane</keyword>
<reference evidence="10 11" key="1">
    <citation type="submission" date="2022-04" db="EMBL/GenBank/DDBJ databases">
        <title>Positive selection, recombination, and allopatry shape intraspecific diversity of widespread and dominant cyanobacteria.</title>
        <authorList>
            <person name="Wei J."/>
            <person name="Shu W."/>
            <person name="Hu C."/>
        </authorList>
    </citation>
    <scope>NUCLEOTIDE SEQUENCE [LARGE SCALE GENOMIC DNA]</scope>
    <source>
        <strain evidence="10 11">DQ-A4</strain>
    </source>
</reference>
<evidence type="ECO:0000256" key="4">
    <source>
        <dbReference type="ARBA" id="ARBA00022475"/>
    </source>
</evidence>
<dbReference type="PANTHER" id="PTHR30413:SF10">
    <property type="entry name" value="CAPSULE POLYSACCHARIDE EXPORT INNER-MEMBRANE PROTEIN CTRC"/>
    <property type="match status" value="1"/>
</dbReference>
<evidence type="ECO:0000313" key="10">
    <source>
        <dbReference type="EMBL" id="MEP0945670.1"/>
    </source>
</evidence>
<evidence type="ECO:0000256" key="6">
    <source>
        <dbReference type="ARBA" id="ARBA00022989"/>
    </source>
</evidence>
<evidence type="ECO:0000256" key="1">
    <source>
        <dbReference type="ARBA" id="ARBA00004651"/>
    </source>
</evidence>
<feature type="transmembrane region" description="Helical" evidence="8">
    <location>
        <begin position="260"/>
        <end position="278"/>
    </location>
</feature>
<feature type="transmembrane region" description="Helical" evidence="8">
    <location>
        <begin position="91"/>
        <end position="111"/>
    </location>
</feature>